<organism evidence="1 2">
    <name type="scientific">Deinococcus psychrotolerans</name>
    <dbReference type="NCBI Taxonomy" id="2489213"/>
    <lineage>
        <taxon>Bacteria</taxon>
        <taxon>Thermotogati</taxon>
        <taxon>Deinococcota</taxon>
        <taxon>Deinococci</taxon>
        <taxon>Deinococcales</taxon>
        <taxon>Deinococcaceae</taxon>
        <taxon>Deinococcus</taxon>
    </lineage>
</organism>
<protein>
    <submittedName>
        <fullName evidence="1">Uncharacterized protein</fullName>
    </submittedName>
</protein>
<dbReference type="Proteomes" id="UP000276417">
    <property type="component" value="Chromosome 2"/>
</dbReference>
<sequence>MTTMPLDLTFLLTATPRTFGLIPLGGKLLMVQMPSGKLLGTTRPSGSTLPAMLEQLHVAGWSQQPFTEFQHRLI</sequence>
<keyword evidence="2" id="KW-1185">Reference proteome</keyword>
<gene>
    <name evidence="1" type="ORF">EHF33_16185</name>
</gene>
<dbReference type="RefSeq" id="WP_124874022.1">
    <property type="nucleotide sequence ID" value="NZ_CP034184.1"/>
</dbReference>
<dbReference type="AlphaFoldDB" id="A0A3G8YGJ0"/>
<accession>A0A3G8YGJ0</accession>
<evidence type="ECO:0000313" key="1">
    <source>
        <dbReference type="EMBL" id="AZI44412.1"/>
    </source>
</evidence>
<evidence type="ECO:0000313" key="2">
    <source>
        <dbReference type="Proteomes" id="UP000276417"/>
    </source>
</evidence>
<dbReference type="KEGG" id="dph:EHF33_16185"/>
<reference evidence="1 2" key="1">
    <citation type="submission" date="2018-11" db="EMBL/GenBank/DDBJ databases">
        <title>Deinococcus shelandsis sp. nov., isolated from South Shetland Islands soil of Antarctica.</title>
        <authorList>
            <person name="Tian J."/>
        </authorList>
    </citation>
    <scope>NUCLEOTIDE SEQUENCE [LARGE SCALE GENOMIC DNA]</scope>
    <source>
        <strain evidence="1 2">S14-83T</strain>
    </source>
</reference>
<name>A0A3G8YGJ0_9DEIO</name>
<dbReference type="EMBL" id="CP034184">
    <property type="protein sequence ID" value="AZI44412.1"/>
    <property type="molecule type" value="Genomic_DNA"/>
</dbReference>
<proteinExistence type="predicted"/>